<organism evidence="2 3">
    <name type="scientific">Anaerosporomusa subterranea</name>
    <dbReference type="NCBI Taxonomy" id="1794912"/>
    <lineage>
        <taxon>Bacteria</taxon>
        <taxon>Bacillati</taxon>
        <taxon>Bacillota</taxon>
        <taxon>Negativicutes</taxon>
        <taxon>Acetonemataceae</taxon>
        <taxon>Anaerosporomusa</taxon>
    </lineage>
</organism>
<keyword evidence="1" id="KW-1133">Transmembrane helix</keyword>
<evidence type="ECO:0000313" key="2">
    <source>
        <dbReference type="EMBL" id="KYZ76921.1"/>
    </source>
</evidence>
<comment type="caution">
    <text evidence="2">The sequence shown here is derived from an EMBL/GenBank/DDBJ whole genome shotgun (WGS) entry which is preliminary data.</text>
</comment>
<accession>A0A154BSK9</accession>
<dbReference type="OrthoDB" id="1683926at2"/>
<dbReference type="Proteomes" id="UP000076268">
    <property type="component" value="Unassembled WGS sequence"/>
</dbReference>
<feature type="transmembrane region" description="Helical" evidence="1">
    <location>
        <begin position="20"/>
        <end position="41"/>
    </location>
</feature>
<evidence type="ECO:0000256" key="1">
    <source>
        <dbReference type="SAM" id="Phobius"/>
    </source>
</evidence>
<keyword evidence="3" id="KW-1185">Reference proteome</keyword>
<dbReference type="AlphaFoldDB" id="A0A154BSK9"/>
<dbReference type="EMBL" id="LSGP01000013">
    <property type="protein sequence ID" value="KYZ76921.1"/>
    <property type="molecule type" value="Genomic_DNA"/>
</dbReference>
<keyword evidence="1" id="KW-0812">Transmembrane</keyword>
<protein>
    <submittedName>
        <fullName evidence="2">Uncharacterized protein</fullName>
    </submittedName>
</protein>
<keyword evidence="1" id="KW-0472">Membrane</keyword>
<name>A0A154BSK9_ANASB</name>
<gene>
    <name evidence="2" type="ORF">AXX12_01895</name>
</gene>
<evidence type="ECO:0000313" key="3">
    <source>
        <dbReference type="Proteomes" id="UP000076268"/>
    </source>
</evidence>
<reference evidence="2 3" key="1">
    <citation type="submission" date="2016-02" db="EMBL/GenBank/DDBJ databases">
        <title>Anaerosporomusa subterraneum gen. nov., sp. nov., a spore-forming obligate anaerobe isolated from saprolite.</title>
        <authorList>
            <person name="Choi J.K."/>
            <person name="Shah M."/>
            <person name="Yee N."/>
        </authorList>
    </citation>
    <scope>NUCLEOTIDE SEQUENCE [LARGE SCALE GENOMIC DNA]</scope>
    <source>
        <strain evidence="2 3">RU4</strain>
    </source>
</reference>
<proteinExistence type="predicted"/>
<sequence length="60" mass="6886">MGIRHGNMLDGTMWEFGRPAFWAVHLAGAAVLFFLGMRFAVRRVPVPIMLFSMLRSLLRH</sequence>
<dbReference type="RefSeq" id="WP_066238302.1">
    <property type="nucleotide sequence ID" value="NZ_LSGP01000013.1"/>
</dbReference>
<dbReference type="STRING" id="1794912.AXX12_01895"/>